<organism evidence="1 2">
    <name type="scientific">Polyangium fumosum</name>
    <dbReference type="NCBI Taxonomy" id="889272"/>
    <lineage>
        <taxon>Bacteria</taxon>
        <taxon>Pseudomonadati</taxon>
        <taxon>Myxococcota</taxon>
        <taxon>Polyangia</taxon>
        <taxon>Polyangiales</taxon>
        <taxon>Polyangiaceae</taxon>
        <taxon>Polyangium</taxon>
    </lineage>
</organism>
<reference evidence="1 2" key="1">
    <citation type="submission" date="2019-04" db="EMBL/GenBank/DDBJ databases">
        <authorList>
            <person name="Li Y."/>
            <person name="Wang J."/>
        </authorList>
    </citation>
    <scope>NUCLEOTIDE SEQUENCE [LARGE SCALE GENOMIC DNA]</scope>
    <source>
        <strain evidence="1 2">DSM 14668</strain>
    </source>
</reference>
<protein>
    <submittedName>
        <fullName evidence="1">Uncharacterized protein</fullName>
    </submittedName>
</protein>
<comment type="caution">
    <text evidence="1">The sequence shown here is derived from an EMBL/GenBank/DDBJ whole genome shotgun (WGS) entry which is preliminary data.</text>
</comment>
<dbReference type="Pfam" id="PF18934">
    <property type="entry name" value="DUF5682"/>
    <property type="match status" value="1"/>
</dbReference>
<name>A0A4U1IXY5_9BACT</name>
<dbReference type="EMBL" id="SSMQ01000057">
    <property type="protein sequence ID" value="TKC99409.1"/>
    <property type="molecule type" value="Genomic_DNA"/>
</dbReference>
<dbReference type="InterPro" id="IPR043737">
    <property type="entry name" value="DUF5682"/>
</dbReference>
<dbReference type="AlphaFoldDB" id="A0A4U1IXY5"/>
<evidence type="ECO:0000313" key="2">
    <source>
        <dbReference type="Proteomes" id="UP000309215"/>
    </source>
</evidence>
<evidence type="ECO:0000313" key="1">
    <source>
        <dbReference type="EMBL" id="TKC99409.1"/>
    </source>
</evidence>
<dbReference type="Proteomes" id="UP000309215">
    <property type="component" value="Unassembled WGS sequence"/>
</dbReference>
<sequence>MPGRLHVVGVRHHSPACARLVAAVLARVDPAVVLIEGPSDWNVKMAELALDHAPPIAIFTHYLTEDGPVSSFTPFCAFSPEWVALRWAFEHGKTVRFCDLPSWSKAFVGVENRYRDEDDRYERALDALCRRTGTSDLDALWDHLFEGRTPDELEPALEAYFQQIRGDTEASERDAPREAFMRDHASWALTRGDVVLVCGGYHAPALASITPGGPEPVPPAPPLGGQSHLVPWTYARMDSFAGYQAGMPSPMWWELEWKLGAGVAEAMLDRCLEALRKNMQRPTVADHIAVRTAIGALAALRGHEAPKRVDVLDGLLSALLREPLPGPPPWSRRGIVTGDLHPTLATLLRTFTGDRVGRLSAGTERPPLLRDVHETLSRLGLSPPRNPQTVSLDWRIEGDRERLRVLHRLRLLEIPGFVRVRGPAWGTDARMAEAFKLVWRHDQDPAIIEASRWGSTLEGAVSLLLSHRLLAADSLGARVDALGDAAFVGLTKLAGEILDLVANAVATTPSLGALGPAIEKLLGLWRHGEWLEVVGAPMFAPVLRAAGERSLSLLAGIQGTDLLPADLNAMRSLAELLRHGEALGLDPDDTRAVLARRATDRAAPAMLRGAALGAIWLLDTEAAPADSAVDGALFAASEGRLGDYLAGLFALARGPALRDEQLIGAVDAALGKLDEGAFLVALPALRLAFSWFPPAERARIGALLATRWGKRADASWIGDVPANVLQAGLALDARVLSWGRALGVLE</sequence>
<accession>A0A4U1IXY5</accession>
<dbReference type="OrthoDB" id="9768066at2"/>
<dbReference type="RefSeq" id="WP_136934047.1">
    <property type="nucleotide sequence ID" value="NZ_SSMQ01000057.1"/>
</dbReference>
<proteinExistence type="predicted"/>
<keyword evidence="2" id="KW-1185">Reference proteome</keyword>
<gene>
    <name evidence="1" type="ORF">E8A74_38205</name>
</gene>